<sequence>MVGVADPDPRVDLVWGPYARALGINLQRARAARGLSQEEVARQAGISGYTYYKYERGRSRPDTPMNPQLRALLALCQVLEVPLEDLLPPDCPDLRAGA</sequence>
<dbReference type="SMART" id="SM00530">
    <property type="entry name" value="HTH_XRE"/>
    <property type="match status" value="1"/>
</dbReference>
<dbReference type="EMBL" id="WBVM01000001">
    <property type="protein sequence ID" value="KAB2813430.1"/>
    <property type="molecule type" value="Genomic_DNA"/>
</dbReference>
<name>A0A7J5E560_NOCSI</name>
<dbReference type="Proteomes" id="UP000449906">
    <property type="component" value="Unassembled WGS sequence"/>
</dbReference>
<dbReference type="AlphaFoldDB" id="A0A7J5E560"/>
<dbReference type="InterPro" id="IPR001387">
    <property type="entry name" value="Cro/C1-type_HTH"/>
</dbReference>
<dbReference type="PROSITE" id="PS50943">
    <property type="entry name" value="HTH_CROC1"/>
    <property type="match status" value="1"/>
</dbReference>
<dbReference type="CDD" id="cd00093">
    <property type="entry name" value="HTH_XRE"/>
    <property type="match status" value="1"/>
</dbReference>
<comment type="caution">
    <text evidence="2">The sequence shown here is derived from an EMBL/GenBank/DDBJ whole genome shotgun (WGS) entry which is preliminary data.</text>
</comment>
<evidence type="ECO:0000313" key="2">
    <source>
        <dbReference type="EMBL" id="KAB2813430.1"/>
    </source>
</evidence>
<dbReference type="GO" id="GO:0003677">
    <property type="term" value="F:DNA binding"/>
    <property type="evidence" value="ECO:0007669"/>
    <property type="project" value="InterPro"/>
</dbReference>
<dbReference type="Gene3D" id="1.10.260.40">
    <property type="entry name" value="lambda repressor-like DNA-binding domains"/>
    <property type="match status" value="1"/>
</dbReference>
<evidence type="ECO:0000313" key="3">
    <source>
        <dbReference type="Proteomes" id="UP000449906"/>
    </source>
</evidence>
<gene>
    <name evidence="2" type="ORF">F9L07_07120</name>
</gene>
<accession>A0A7J5E560</accession>
<dbReference type="InterPro" id="IPR010982">
    <property type="entry name" value="Lambda_DNA-bd_dom_sf"/>
</dbReference>
<dbReference type="SUPFAM" id="SSF47413">
    <property type="entry name" value="lambda repressor-like DNA-binding domains"/>
    <property type="match status" value="1"/>
</dbReference>
<dbReference type="Pfam" id="PF13560">
    <property type="entry name" value="HTH_31"/>
    <property type="match status" value="1"/>
</dbReference>
<reference evidence="2 3" key="1">
    <citation type="submission" date="2019-09" db="EMBL/GenBank/DDBJ databases">
        <title>Pimelobacter sp. isolated from Paulinella.</title>
        <authorList>
            <person name="Jeong S.E."/>
        </authorList>
    </citation>
    <scope>NUCLEOTIDE SEQUENCE [LARGE SCALE GENOMIC DNA]</scope>
    <source>
        <strain evidence="2 3">Pch-N</strain>
    </source>
</reference>
<feature type="domain" description="HTH cro/C1-type" evidence="1">
    <location>
        <begin position="26"/>
        <end position="86"/>
    </location>
</feature>
<proteinExistence type="predicted"/>
<organism evidence="2 3">
    <name type="scientific">Nocardioides simplex</name>
    <name type="common">Arthrobacter simplex</name>
    <dbReference type="NCBI Taxonomy" id="2045"/>
    <lineage>
        <taxon>Bacteria</taxon>
        <taxon>Bacillati</taxon>
        <taxon>Actinomycetota</taxon>
        <taxon>Actinomycetes</taxon>
        <taxon>Propionibacteriales</taxon>
        <taxon>Nocardioidaceae</taxon>
        <taxon>Pimelobacter</taxon>
    </lineage>
</organism>
<protein>
    <submittedName>
        <fullName evidence="2">Helix-turn-helix transcriptional regulator</fullName>
    </submittedName>
</protein>
<evidence type="ECO:0000259" key="1">
    <source>
        <dbReference type="PROSITE" id="PS50943"/>
    </source>
</evidence>